<dbReference type="InterPro" id="IPR017441">
    <property type="entry name" value="Protein_kinase_ATP_BS"/>
</dbReference>
<dbReference type="InterPro" id="IPR017972">
    <property type="entry name" value="Cyt_P450_CS"/>
</dbReference>
<keyword evidence="3" id="KW-0723">Serine/threonine-protein kinase</keyword>
<keyword evidence="16" id="KW-0325">Glycoprotein</keyword>
<dbReference type="Gene3D" id="3.30.200.20">
    <property type="entry name" value="Phosphorylase Kinase, domain 1"/>
    <property type="match status" value="1"/>
</dbReference>
<dbReference type="PROSITE" id="PS00108">
    <property type="entry name" value="PROTEIN_KINASE_ST"/>
    <property type="match status" value="1"/>
</dbReference>
<evidence type="ECO:0000256" key="4">
    <source>
        <dbReference type="ARBA" id="ARBA00022553"/>
    </source>
</evidence>
<feature type="domain" description="Protein kinase" evidence="20">
    <location>
        <begin position="1060"/>
        <end position="1334"/>
    </location>
</feature>
<comment type="subcellular location">
    <subcellularLocation>
        <location evidence="1">Membrane</location>
        <topology evidence="1">Single-pass type I membrane protein</topology>
    </subcellularLocation>
</comment>
<keyword evidence="7 19" id="KW-0812">Transmembrane</keyword>
<evidence type="ECO:0000256" key="15">
    <source>
        <dbReference type="ARBA" id="ARBA00023170"/>
    </source>
</evidence>
<keyword evidence="17" id="KW-0349">Heme</keyword>
<feature type="transmembrane region" description="Helical" evidence="19">
    <location>
        <begin position="712"/>
        <end position="733"/>
    </location>
</feature>
<dbReference type="GO" id="GO:0004497">
    <property type="term" value="F:monooxygenase activity"/>
    <property type="evidence" value="ECO:0007669"/>
    <property type="project" value="InterPro"/>
</dbReference>
<evidence type="ECO:0000256" key="19">
    <source>
        <dbReference type="SAM" id="Phobius"/>
    </source>
</evidence>
<evidence type="ECO:0000256" key="8">
    <source>
        <dbReference type="ARBA" id="ARBA00022729"/>
    </source>
</evidence>
<evidence type="ECO:0000256" key="13">
    <source>
        <dbReference type="ARBA" id="ARBA00022989"/>
    </source>
</evidence>
<dbReference type="STRING" id="3750.A0A498HZH2"/>
<accession>A0A498HZH2</accession>
<keyword evidence="22" id="KW-1185">Reference proteome</keyword>
<evidence type="ECO:0000256" key="1">
    <source>
        <dbReference type="ARBA" id="ARBA00004479"/>
    </source>
</evidence>
<keyword evidence="6" id="KW-0808">Transferase</keyword>
<dbReference type="PROSITE" id="PS00086">
    <property type="entry name" value="CYTOCHROME_P450"/>
    <property type="match status" value="1"/>
</dbReference>
<dbReference type="Gene3D" id="1.10.630.10">
    <property type="entry name" value="Cytochrome P450"/>
    <property type="match status" value="2"/>
</dbReference>
<dbReference type="Pfam" id="PF00067">
    <property type="entry name" value="p450"/>
    <property type="match status" value="2"/>
</dbReference>
<evidence type="ECO:0000256" key="16">
    <source>
        <dbReference type="ARBA" id="ARBA00023180"/>
    </source>
</evidence>
<comment type="similarity">
    <text evidence="2">Belongs to the protein kinase superfamily. Ser/Thr protein kinase family.</text>
</comment>
<proteinExistence type="inferred from homology"/>
<dbReference type="InterPro" id="IPR050647">
    <property type="entry name" value="Plant_LRR-RLKs"/>
</dbReference>
<dbReference type="SUPFAM" id="SSF56112">
    <property type="entry name" value="Protein kinase-like (PK-like)"/>
    <property type="match status" value="1"/>
</dbReference>
<evidence type="ECO:0000256" key="6">
    <source>
        <dbReference type="ARBA" id="ARBA00022679"/>
    </source>
</evidence>
<dbReference type="Gene3D" id="3.80.10.10">
    <property type="entry name" value="Ribonuclease Inhibitor"/>
    <property type="match status" value="1"/>
</dbReference>
<comment type="cofactor">
    <cofactor evidence="17">
        <name>heme</name>
        <dbReference type="ChEBI" id="CHEBI:30413"/>
    </cofactor>
</comment>
<evidence type="ECO:0000313" key="21">
    <source>
        <dbReference type="EMBL" id="RXH76049.1"/>
    </source>
</evidence>
<protein>
    <recommendedName>
        <fullName evidence="20">Protein kinase domain-containing protein</fullName>
    </recommendedName>
</protein>
<name>A0A498HZH2_MALDO</name>
<dbReference type="Pfam" id="PF08263">
    <property type="entry name" value="LRRNT_2"/>
    <property type="match status" value="1"/>
</dbReference>
<dbReference type="PRINTS" id="PR00385">
    <property type="entry name" value="P450"/>
</dbReference>
<evidence type="ECO:0000256" key="9">
    <source>
        <dbReference type="ARBA" id="ARBA00022737"/>
    </source>
</evidence>
<dbReference type="PROSITE" id="PS00107">
    <property type="entry name" value="PROTEIN_KINASE_ATP"/>
    <property type="match status" value="1"/>
</dbReference>
<evidence type="ECO:0000256" key="10">
    <source>
        <dbReference type="ARBA" id="ARBA00022741"/>
    </source>
</evidence>
<dbReference type="PANTHER" id="PTHR48056:SF66">
    <property type="entry name" value="LRR RECEPTOR-LIKE SERINE_THREONINE-PROTEIN KINASE FEI 2"/>
    <property type="match status" value="1"/>
</dbReference>
<evidence type="ECO:0000256" key="2">
    <source>
        <dbReference type="ARBA" id="ARBA00008684"/>
    </source>
</evidence>
<feature type="binding site" evidence="18">
    <location>
        <position position="1088"/>
    </location>
    <ligand>
        <name>ATP</name>
        <dbReference type="ChEBI" id="CHEBI:30616"/>
    </ligand>
</feature>
<dbReference type="PROSITE" id="PS50011">
    <property type="entry name" value="PROTEIN_KINASE_DOM"/>
    <property type="match status" value="1"/>
</dbReference>
<evidence type="ECO:0000256" key="12">
    <source>
        <dbReference type="ARBA" id="ARBA00022840"/>
    </source>
</evidence>
<dbReference type="GO" id="GO:0020037">
    <property type="term" value="F:heme binding"/>
    <property type="evidence" value="ECO:0007669"/>
    <property type="project" value="InterPro"/>
</dbReference>
<evidence type="ECO:0000256" key="11">
    <source>
        <dbReference type="ARBA" id="ARBA00022777"/>
    </source>
</evidence>
<keyword evidence="17" id="KW-0479">Metal-binding</keyword>
<dbReference type="InterPro" id="IPR002401">
    <property type="entry name" value="Cyt_P450_E_grp-I"/>
</dbReference>
<dbReference type="Pfam" id="PF00560">
    <property type="entry name" value="LRR_1"/>
    <property type="match status" value="1"/>
</dbReference>
<keyword evidence="11" id="KW-0418">Kinase</keyword>
<keyword evidence="17" id="KW-0408">Iron</keyword>
<keyword evidence="12 18" id="KW-0067">ATP-binding</keyword>
<keyword evidence="4" id="KW-0597">Phosphoprotein</keyword>
<keyword evidence="9" id="KW-0677">Repeat</keyword>
<dbReference type="SUPFAM" id="SSF48264">
    <property type="entry name" value="Cytochrome P450"/>
    <property type="match status" value="2"/>
</dbReference>
<feature type="transmembrane region" description="Helical" evidence="19">
    <location>
        <begin position="7"/>
        <end position="26"/>
    </location>
</feature>
<dbReference type="SMART" id="SM00220">
    <property type="entry name" value="S_TKc"/>
    <property type="match status" value="1"/>
</dbReference>
<dbReference type="InterPro" id="IPR008271">
    <property type="entry name" value="Ser/Thr_kinase_AS"/>
</dbReference>
<dbReference type="PANTHER" id="PTHR48056">
    <property type="entry name" value="LRR RECEPTOR-LIKE SERINE/THREONINE-PROTEIN KINASE-RELATED"/>
    <property type="match status" value="1"/>
</dbReference>
<sequence length="1350" mass="152789">MSISMGEWVTLVLGSFPLLGLLLWWWNELWYVLPLKLRHSPTGAKLPPGHMGLPFLGEIFTFHWYFKIVRRPDDFINVKRAKYGDGVGMYRTHLFGSPTIIACFPGINKFVFQSDETFILDWPNVDIVGASSIVAVHGKSHTKVRSYVVSVINRPDALRRISQLVQPRMVAALESWALKGRVKGYDEARKVTFENIGKLFVSLEPGPLLDTIDNLFTGLVTGIRAHPLNIPGSAYRHALQCRKKLEDIFRVELEKKKTLKEGLTNDLMDGLMQIKDDEGNKLSDQEVLVNIVSLVVAGYASTSLSTMWTLYYLAKYPDVLQKLCEENMAIHENKTGEFITYEDVLKMKYTNKVVEETIRLANIAAFVFRLATKEVEYKGYKIPKDWRVIVWVRYLHTNSENFDDPMCFNPDRWNEPAKPGTYQVFGGGSRICAGNLLVKTQLAVFLHHLSVGYKWKLVNPDAEMIYLSHPLPVDKCRKKLEDIFRVELKKKKNLKEGVTNDLMDGLMQIKDDEGNKLSDQEVLDNIVSLGIAGYASTSLSIMRTLYYLEKYPDVLQKLREENMAIHKNKTGEFITYEDVSKMKYTNKVVEETIRLANVAAFVFRLATKEVEYKGYKIPKDWRVIVWVRYLHTNSENFDDPMCFNPDRWNLSSEHTKFLVVDREYVQETCLSRYNLQWKLVNPNAEMIYLSHSSPVDKIGVTQGQGTYVDISMGVGVALVWGGLPLLGLLLWWWNELWILLPQTSVAIFSSHCSLALISQDGLALLEIKSTLNDSRNILSDWQDSDESPCNWTGITCHPQDLRVSSINLPYMQLGGTISPSIGKLSRLQRLALHQNSLHGNIPNEITNCAELRALYLRANYLQGGIPSDIGNLSSLTILDLSSNLLRGAIPSSIGRLSKLHFLNLSTNFLSGEIPDIGILSTFGNDSFVGNLDLCSQQVHKPCRTSLGFPAVLPKNAVSDEAAGKFSIPFHQLSSRTTMPSRRSSHYIKGVLIGAMSALGFAFFTLLTFLWVRFLSKKERVAKKYTEVKKQVNQESSTKLITFHGDMPYPSSEIIEKLESLDEEDVVGSGGFGTVYRMVMNDCGTFAVKRIDRSREGCDQVFERELEILGSIKHINLVNLRGYCRLPVSKLLIYDYLAMGSLDDFLHEHWVEERPLNWNARLKIALGSARGIAYLHHDCSPKIVHRDIKSSNILLNENLDPHVSDFGLAKLLVDEDAHITTVVAGTFGYLAPEYLQSGRATQKTDVYSFGVLLLELVTGKRPTDPTFVKRGLNVVGWMNTQLRENRLHEVVDKRCKDADAETVEAILEIAARCTDANPDDRPSMNQVLQLLEPEVMSPCPSDFYESHSDHY</sequence>
<dbReference type="InterPro" id="IPR001611">
    <property type="entry name" value="Leu-rich_rpt"/>
</dbReference>
<dbReference type="InterPro" id="IPR001128">
    <property type="entry name" value="Cyt_P450"/>
</dbReference>
<dbReference type="GO" id="GO:0016705">
    <property type="term" value="F:oxidoreductase activity, acting on paired donors, with incorporation or reduction of molecular oxygen"/>
    <property type="evidence" value="ECO:0007669"/>
    <property type="project" value="InterPro"/>
</dbReference>
<dbReference type="InterPro" id="IPR032675">
    <property type="entry name" value="LRR_dom_sf"/>
</dbReference>
<evidence type="ECO:0000256" key="7">
    <source>
        <dbReference type="ARBA" id="ARBA00022692"/>
    </source>
</evidence>
<dbReference type="GO" id="GO:0004674">
    <property type="term" value="F:protein serine/threonine kinase activity"/>
    <property type="evidence" value="ECO:0007669"/>
    <property type="project" value="UniProtKB-KW"/>
</dbReference>
<dbReference type="Pfam" id="PF00069">
    <property type="entry name" value="Pkinase"/>
    <property type="match status" value="1"/>
</dbReference>
<keyword evidence="5" id="KW-0433">Leucine-rich repeat</keyword>
<comment type="caution">
    <text evidence="21">The sequence shown here is derived from an EMBL/GenBank/DDBJ whole genome shotgun (WGS) entry which is preliminary data.</text>
</comment>
<feature type="binding site" description="axial binding residue" evidence="17">
    <location>
        <position position="432"/>
    </location>
    <ligand>
        <name>heme</name>
        <dbReference type="ChEBI" id="CHEBI:30413"/>
    </ligand>
    <ligandPart>
        <name>Fe</name>
        <dbReference type="ChEBI" id="CHEBI:18248"/>
    </ligandPart>
</feature>
<keyword evidence="14 19" id="KW-0472">Membrane</keyword>
<dbReference type="GO" id="GO:0005524">
    <property type="term" value="F:ATP binding"/>
    <property type="evidence" value="ECO:0007669"/>
    <property type="project" value="UniProtKB-UniRule"/>
</dbReference>
<evidence type="ECO:0000259" key="20">
    <source>
        <dbReference type="PROSITE" id="PS50011"/>
    </source>
</evidence>
<keyword evidence="10 18" id="KW-0547">Nucleotide-binding</keyword>
<feature type="transmembrane region" description="Helical" evidence="19">
    <location>
        <begin position="990"/>
        <end position="1011"/>
    </location>
</feature>
<keyword evidence="8" id="KW-0732">Signal</keyword>
<organism evidence="21 22">
    <name type="scientific">Malus domestica</name>
    <name type="common">Apple</name>
    <name type="synonym">Pyrus malus</name>
    <dbReference type="NCBI Taxonomy" id="3750"/>
    <lineage>
        <taxon>Eukaryota</taxon>
        <taxon>Viridiplantae</taxon>
        <taxon>Streptophyta</taxon>
        <taxon>Embryophyta</taxon>
        <taxon>Tracheophyta</taxon>
        <taxon>Spermatophyta</taxon>
        <taxon>Magnoliopsida</taxon>
        <taxon>eudicotyledons</taxon>
        <taxon>Gunneridae</taxon>
        <taxon>Pentapetalae</taxon>
        <taxon>rosids</taxon>
        <taxon>fabids</taxon>
        <taxon>Rosales</taxon>
        <taxon>Rosaceae</taxon>
        <taxon>Amygdaloideae</taxon>
        <taxon>Maleae</taxon>
        <taxon>Malus</taxon>
    </lineage>
</organism>
<evidence type="ECO:0000256" key="17">
    <source>
        <dbReference type="PIRSR" id="PIRSR602401-1"/>
    </source>
</evidence>
<dbReference type="InterPro" id="IPR000719">
    <property type="entry name" value="Prot_kinase_dom"/>
</dbReference>
<dbReference type="FunFam" id="3.80.10.10:FF:000101">
    <property type="entry name" value="LRR receptor-like serine/threonine-protein kinase ERECTA"/>
    <property type="match status" value="1"/>
</dbReference>
<dbReference type="InterPro" id="IPR036396">
    <property type="entry name" value="Cyt_P450_sf"/>
</dbReference>
<dbReference type="FunFam" id="1.10.510.10:FF:000146">
    <property type="entry name" value="LRR receptor-like serine/threonine-protein kinase IOS1"/>
    <property type="match status" value="1"/>
</dbReference>
<evidence type="ECO:0000256" key="18">
    <source>
        <dbReference type="PROSITE-ProRule" id="PRU10141"/>
    </source>
</evidence>
<evidence type="ECO:0000256" key="14">
    <source>
        <dbReference type="ARBA" id="ARBA00023136"/>
    </source>
</evidence>
<gene>
    <name evidence="21" type="ORF">DVH24_001628</name>
</gene>
<dbReference type="EMBL" id="RDQH01000340">
    <property type="protein sequence ID" value="RXH76049.1"/>
    <property type="molecule type" value="Genomic_DNA"/>
</dbReference>
<evidence type="ECO:0000256" key="5">
    <source>
        <dbReference type="ARBA" id="ARBA00022614"/>
    </source>
</evidence>
<dbReference type="InterPro" id="IPR011009">
    <property type="entry name" value="Kinase-like_dom_sf"/>
</dbReference>
<dbReference type="GO" id="GO:0016020">
    <property type="term" value="C:membrane"/>
    <property type="evidence" value="ECO:0007669"/>
    <property type="project" value="UniProtKB-SubCell"/>
</dbReference>
<dbReference type="PRINTS" id="PR00463">
    <property type="entry name" value="EP450I"/>
</dbReference>
<dbReference type="InterPro" id="IPR013210">
    <property type="entry name" value="LRR_N_plant-typ"/>
</dbReference>
<evidence type="ECO:0000256" key="3">
    <source>
        <dbReference type="ARBA" id="ARBA00022527"/>
    </source>
</evidence>
<reference evidence="21 22" key="1">
    <citation type="submission" date="2018-10" db="EMBL/GenBank/DDBJ databases">
        <title>A high-quality apple genome assembly.</title>
        <authorList>
            <person name="Hu J."/>
        </authorList>
    </citation>
    <scope>NUCLEOTIDE SEQUENCE [LARGE SCALE GENOMIC DNA]</scope>
    <source>
        <strain evidence="22">cv. HFTH1</strain>
        <tissue evidence="21">Young leaf</tissue>
    </source>
</reference>
<keyword evidence="13 19" id="KW-1133">Transmembrane helix</keyword>
<evidence type="ECO:0000313" key="22">
    <source>
        <dbReference type="Proteomes" id="UP000290289"/>
    </source>
</evidence>
<dbReference type="GO" id="GO:0005506">
    <property type="term" value="F:iron ion binding"/>
    <property type="evidence" value="ECO:0007669"/>
    <property type="project" value="InterPro"/>
</dbReference>
<dbReference type="Proteomes" id="UP000290289">
    <property type="component" value="Chromosome 14"/>
</dbReference>
<dbReference type="Gene3D" id="1.10.510.10">
    <property type="entry name" value="Transferase(Phosphotransferase) domain 1"/>
    <property type="match status" value="1"/>
</dbReference>
<keyword evidence="15" id="KW-0675">Receptor</keyword>
<dbReference type="SUPFAM" id="SSF52058">
    <property type="entry name" value="L domain-like"/>
    <property type="match status" value="1"/>
</dbReference>